<dbReference type="FunFam" id="3.55.40.20:FF:000001">
    <property type="entry name" value="Superoxide dismutase"/>
    <property type="match status" value="1"/>
</dbReference>
<feature type="binding site" evidence="6">
    <location>
        <position position="157"/>
    </location>
    <ligand>
        <name>Mn(2+)</name>
        <dbReference type="ChEBI" id="CHEBI:29035"/>
    </ligand>
</feature>
<dbReference type="GO" id="GO:0004784">
    <property type="term" value="F:superoxide dismutase activity"/>
    <property type="evidence" value="ECO:0007669"/>
    <property type="project" value="UniProtKB-EC"/>
</dbReference>
<evidence type="ECO:0000256" key="4">
    <source>
        <dbReference type="ARBA" id="ARBA00023004"/>
    </source>
</evidence>
<dbReference type="InterPro" id="IPR019831">
    <property type="entry name" value="Mn/Fe_SOD_N"/>
</dbReference>
<dbReference type="PANTHER" id="PTHR42769">
    <property type="entry name" value="SUPEROXIDE DISMUTASE"/>
    <property type="match status" value="1"/>
</dbReference>
<dbReference type="PRINTS" id="PR01703">
    <property type="entry name" value="MNSODISMTASE"/>
</dbReference>
<name>A0A7D4CFX3_9BACT</name>
<proteinExistence type="inferred from homology"/>
<keyword evidence="4" id="KW-0408">Iron</keyword>
<dbReference type="Pfam" id="PF00081">
    <property type="entry name" value="Sod_Fe_N"/>
    <property type="match status" value="1"/>
</dbReference>
<keyword evidence="3 7" id="KW-0560">Oxidoreductase</keyword>
<keyword evidence="11" id="KW-1185">Reference proteome</keyword>
<dbReference type="Gene3D" id="1.10.287.990">
    <property type="entry name" value="Fe,Mn superoxide dismutase (SOD) domain"/>
    <property type="match status" value="1"/>
</dbReference>
<evidence type="ECO:0000256" key="6">
    <source>
        <dbReference type="PIRSR" id="PIRSR000349-1"/>
    </source>
</evidence>
<evidence type="ECO:0000256" key="1">
    <source>
        <dbReference type="ARBA" id="ARBA00008714"/>
    </source>
</evidence>
<dbReference type="EC" id="1.15.1.1" evidence="7"/>
<gene>
    <name evidence="10" type="ORF">FHG85_03590</name>
</gene>
<feature type="binding site" evidence="6">
    <location>
        <position position="27"/>
    </location>
    <ligand>
        <name>Mn(2+)</name>
        <dbReference type="ChEBI" id="CHEBI:29035"/>
    </ligand>
</feature>
<dbReference type="EMBL" id="CP041345">
    <property type="protein sequence ID" value="QKG79386.1"/>
    <property type="molecule type" value="Genomic_DNA"/>
</dbReference>
<dbReference type="InterPro" id="IPR036314">
    <property type="entry name" value="SOD_C_sf"/>
</dbReference>
<dbReference type="GO" id="GO:0046872">
    <property type="term" value="F:metal ion binding"/>
    <property type="evidence" value="ECO:0007669"/>
    <property type="project" value="UniProtKB-KW"/>
</dbReference>
<dbReference type="KEGG" id="ttz:FHG85_03590"/>
<dbReference type="AlphaFoldDB" id="A0A7D4CFX3"/>
<dbReference type="PROSITE" id="PS00088">
    <property type="entry name" value="SOD_MN"/>
    <property type="match status" value="1"/>
</dbReference>
<dbReference type="InterPro" id="IPR036324">
    <property type="entry name" value="Mn/Fe_SOD_N_sf"/>
</dbReference>
<dbReference type="GO" id="GO:0005737">
    <property type="term" value="C:cytoplasm"/>
    <property type="evidence" value="ECO:0007669"/>
    <property type="project" value="UniProtKB-ARBA"/>
</dbReference>
<protein>
    <recommendedName>
        <fullName evidence="7">Superoxide dismutase</fullName>
        <ecNumber evidence="7">1.15.1.1</ecNumber>
    </recommendedName>
</protein>
<comment type="catalytic activity">
    <reaction evidence="5 7">
        <text>2 superoxide + 2 H(+) = H2O2 + O2</text>
        <dbReference type="Rhea" id="RHEA:20696"/>
        <dbReference type="ChEBI" id="CHEBI:15378"/>
        <dbReference type="ChEBI" id="CHEBI:15379"/>
        <dbReference type="ChEBI" id="CHEBI:16240"/>
        <dbReference type="ChEBI" id="CHEBI:18421"/>
        <dbReference type="EC" id="1.15.1.1"/>
    </reaction>
</comment>
<dbReference type="RefSeq" id="WP_173073072.1">
    <property type="nucleotide sequence ID" value="NZ_CP041345.1"/>
</dbReference>
<dbReference type="SUPFAM" id="SSF46609">
    <property type="entry name" value="Fe,Mn superoxide dismutase (SOD), N-terminal domain"/>
    <property type="match status" value="1"/>
</dbReference>
<feature type="binding site" evidence="6">
    <location>
        <position position="74"/>
    </location>
    <ligand>
        <name>Mn(2+)</name>
        <dbReference type="ChEBI" id="CHEBI:29035"/>
    </ligand>
</feature>
<evidence type="ECO:0000313" key="11">
    <source>
        <dbReference type="Proteomes" id="UP000500961"/>
    </source>
</evidence>
<dbReference type="SUPFAM" id="SSF54719">
    <property type="entry name" value="Fe,Mn superoxide dismutase (SOD), C-terminal domain"/>
    <property type="match status" value="1"/>
</dbReference>
<evidence type="ECO:0000259" key="8">
    <source>
        <dbReference type="Pfam" id="PF00081"/>
    </source>
</evidence>
<keyword evidence="2 6" id="KW-0479">Metal-binding</keyword>
<evidence type="ECO:0000256" key="2">
    <source>
        <dbReference type="ARBA" id="ARBA00022723"/>
    </source>
</evidence>
<dbReference type="PIRSF" id="PIRSF000349">
    <property type="entry name" value="SODismutase"/>
    <property type="match status" value="1"/>
</dbReference>
<organism evidence="10 11">
    <name type="scientific">Tenuifilum thalassicum</name>
    <dbReference type="NCBI Taxonomy" id="2590900"/>
    <lineage>
        <taxon>Bacteria</taxon>
        <taxon>Pseudomonadati</taxon>
        <taxon>Bacteroidota</taxon>
        <taxon>Bacteroidia</taxon>
        <taxon>Bacteroidales</taxon>
        <taxon>Tenuifilaceae</taxon>
        <taxon>Tenuifilum</taxon>
    </lineage>
</organism>
<feature type="domain" description="Manganese/iron superoxide dismutase N-terminal" evidence="8">
    <location>
        <begin position="2"/>
        <end position="81"/>
    </location>
</feature>
<evidence type="ECO:0000313" key="10">
    <source>
        <dbReference type="EMBL" id="QKG79386.1"/>
    </source>
</evidence>
<evidence type="ECO:0000259" key="9">
    <source>
        <dbReference type="Pfam" id="PF02777"/>
    </source>
</evidence>
<dbReference type="Proteomes" id="UP000500961">
    <property type="component" value="Chromosome"/>
</dbReference>
<accession>A0A7D4CFX3</accession>
<dbReference type="InterPro" id="IPR001189">
    <property type="entry name" value="Mn/Fe_SOD"/>
</dbReference>
<dbReference type="PANTHER" id="PTHR42769:SF3">
    <property type="entry name" value="SUPEROXIDE DISMUTASE [FE] 2, CHLOROPLASTIC"/>
    <property type="match status" value="1"/>
</dbReference>
<feature type="domain" description="Manganese/iron superoxide dismutase C-terminal" evidence="9">
    <location>
        <begin position="89"/>
        <end position="190"/>
    </location>
</feature>
<comment type="similarity">
    <text evidence="1 7">Belongs to the iron/manganese superoxide dismutase family.</text>
</comment>
<evidence type="ECO:0000256" key="5">
    <source>
        <dbReference type="ARBA" id="ARBA00049204"/>
    </source>
</evidence>
<dbReference type="InterPro" id="IPR019833">
    <property type="entry name" value="Mn/Fe_SOD_BS"/>
</dbReference>
<comment type="function">
    <text evidence="7">Destroys radicals which are normally produced within the cells and which are toxic to biological systems.</text>
</comment>
<feature type="binding site" evidence="6">
    <location>
        <position position="161"/>
    </location>
    <ligand>
        <name>Mn(2+)</name>
        <dbReference type="ChEBI" id="CHEBI:29035"/>
    </ligand>
</feature>
<evidence type="ECO:0000256" key="7">
    <source>
        <dbReference type="RuleBase" id="RU000414"/>
    </source>
</evidence>
<dbReference type="FunFam" id="1.10.287.990:FF:000002">
    <property type="entry name" value="Superoxide dismutase"/>
    <property type="match status" value="1"/>
</dbReference>
<dbReference type="InterPro" id="IPR019832">
    <property type="entry name" value="Mn/Fe_SOD_C"/>
</dbReference>
<sequence length="195" mass="22674">MKHELPKLSYNLNDLGVAISERTMEFHYGKHHQGYVNNLNNLIPGTKFENASLEQIIMEADGGIYNNGAQVWNHTFYFEAFSPNPKEKPEGELLRALESNFGSFEKFIEDFSKAAATLFGSGWAWLVVKNDGKLSILQESNAGNPLRNGYKPLLTCDVWEHAYYLDYQNRRPDYVKEFWKILDWKVIEERFQKLK</sequence>
<dbReference type="Pfam" id="PF02777">
    <property type="entry name" value="Sod_Fe_C"/>
    <property type="match status" value="1"/>
</dbReference>
<reference evidence="10 11" key="1">
    <citation type="submission" date="2019-07" db="EMBL/GenBank/DDBJ databases">
        <title>Thalassofilum flectens gen. nov., sp. nov., a novel moderate thermophilic anaerobe from a shallow sea hot spring in Kunashir Island (Russia), representing a new family in the order Bacteroidales, and proposal of Thalassofilacea fam. nov.</title>
        <authorList>
            <person name="Kochetkova T.V."/>
            <person name="Podosokorskaya O.A."/>
            <person name="Novikov A."/>
            <person name="Elcheninov A.G."/>
            <person name="Toshchakov S.V."/>
            <person name="Kublanov I.V."/>
        </authorList>
    </citation>
    <scope>NUCLEOTIDE SEQUENCE [LARGE SCALE GENOMIC DNA]</scope>
    <source>
        <strain evidence="10 11">38-H</strain>
    </source>
</reference>
<evidence type="ECO:0000256" key="3">
    <source>
        <dbReference type="ARBA" id="ARBA00023002"/>
    </source>
</evidence>
<dbReference type="Gene3D" id="3.55.40.20">
    <property type="entry name" value="Iron/manganese superoxide dismutase, C-terminal domain"/>
    <property type="match status" value="1"/>
</dbReference>